<evidence type="ECO:0000256" key="7">
    <source>
        <dbReference type="ARBA" id="ARBA00060613"/>
    </source>
</evidence>
<comment type="function">
    <text evidence="8">Involved in the biosynthesis of the chorismate, which leads to the biosynthesis of aromatic amino acids. Catalyzes the reversible NADPH linked reduction of 3-dehydroshikimate (DHSA) to yield shikimate (SA).</text>
</comment>
<dbReference type="PANTHER" id="PTHR21089">
    <property type="entry name" value="SHIKIMATE DEHYDROGENASE"/>
    <property type="match status" value="1"/>
</dbReference>
<comment type="catalytic activity">
    <reaction evidence="8">
        <text>shikimate + NADP(+) = 3-dehydroshikimate + NADPH + H(+)</text>
        <dbReference type="Rhea" id="RHEA:17737"/>
        <dbReference type="ChEBI" id="CHEBI:15378"/>
        <dbReference type="ChEBI" id="CHEBI:16630"/>
        <dbReference type="ChEBI" id="CHEBI:36208"/>
        <dbReference type="ChEBI" id="CHEBI:57783"/>
        <dbReference type="ChEBI" id="CHEBI:58349"/>
        <dbReference type="EC" id="1.1.1.25"/>
    </reaction>
</comment>
<dbReference type="InterPro" id="IPR036291">
    <property type="entry name" value="NAD(P)-bd_dom_sf"/>
</dbReference>
<sequence>MSTVHESYLVGLIGDGITQSLTPPMHEAEGAAQGLPYIYRPVDLTVIGRPGDDVGELLRAGRDLGFNAFNITHPCKQTVLQHLDQVSERAQALQAVNTVLIRDGKFMGHNTDQTGFSAALAAELPEVPKGRVVQLGTGGAGSAVAYALLDSAVEHLSLFDLDQDRAQERAAALSRYFPDAVIEAVGQEDLASHVAQANGVVNCTPIGMHHHPGAPIDLSLVTAQHWVADVIYLPVDTPLIRHARSLGCPVLDGGAMAVGQAVDAFRLITGQEADRQRMRHHFLSLLAAQQGGH</sequence>
<evidence type="ECO:0000256" key="3">
    <source>
        <dbReference type="ARBA" id="ARBA00023002"/>
    </source>
</evidence>
<comment type="caution">
    <text evidence="8">Lacks conserved residue(s) required for the propagation of feature annotation.</text>
</comment>
<comment type="catalytic activity">
    <reaction evidence="5">
        <text>L-quinate + NAD(+) = 3-dehydroquinate + NADH + H(+)</text>
        <dbReference type="Rhea" id="RHEA:22364"/>
        <dbReference type="ChEBI" id="CHEBI:15378"/>
        <dbReference type="ChEBI" id="CHEBI:29751"/>
        <dbReference type="ChEBI" id="CHEBI:32364"/>
        <dbReference type="ChEBI" id="CHEBI:57540"/>
        <dbReference type="ChEBI" id="CHEBI:57945"/>
        <dbReference type="EC" id="1.1.1.24"/>
    </reaction>
</comment>
<keyword evidence="8" id="KW-0521">NADP</keyword>
<dbReference type="Gene3D" id="3.40.50.720">
    <property type="entry name" value="NAD(P)-binding Rossmann-like Domain"/>
    <property type="match status" value="1"/>
</dbReference>
<dbReference type="FunFam" id="3.40.50.720:FF:000086">
    <property type="entry name" value="Quinate/shikimate dehydrogenase"/>
    <property type="match status" value="1"/>
</dbReference>
<comment type="similarity">
    <text evidence="8">Belongs to the shikimate dehydrogenase family.</text>
</comment>
<dbReference type="PANTHER" id="PTHR21089:SF1">
    <property type="entry name" value="BIFUNCTIONAL 3-DEHYDROQUINATE DEHYDRATASE_SHIKIMATE DEHYDROGENASE, CHLOROPLASTIC"/>
    <property type="match status" value="1"/>
</dbReference>
<dbReference type="GO" id="GO:0050661">
    <property type="term" value="F:NADP binding"/>
    <property type="evidence" value="ECO:0007669"/>
    <property type="project" value="TreeGrafter"/>
</dbReference>
<feature type="binding site" evidence="8">
    <location>
        <position position="112"/>
    </location>
    <ligand>
        <name>shikimate</name>
        <dbReference type="ChEBI" id="CHEBI:36208"/>
    </ligand>
</feature>
<proteinExistence type="inferred from homology"/>
<organism evidence="10 11">
    <name type="scientific">Kocuria subflava</name>
    <dbReference type="NCBI Taxonomy" id="1736139"/>
    <lineage>
        <taxon>Bacteria</taxon>
        <taxon>Bacillati</taxon>
        <taxon>Actinomycetota</taxon>
        <taxon>Actinomycetes</taxon>
        <taxon>Micrococcales</taxon>
        <taxon>Micrococcaceae</taxon>
        <taxon>Kocuria</taxon>
    </lineage>
</organism>
<dbReference type="Gene3D" id="3.40.50.10860">
    <property type="entry name" value="Leucine Dehydrogenase, chain A, domain 1"/>
    <property type="match status" value="1"/>
</dbReference>
<dbReference type="SUPFAM" id="SSF53223">
    <property type="entry name" value="Aminoacid dehydrogenase-like, N-terminal domain"/>
    <property type="match status" value="1"/>
</dbReference>
<evidence type="ECO:0000256" key="8">
    <source>
        <dbReference type="HAMAP-Rule" id="MF_00222"/>
    </source>
</evidence>
<dbReference type="NCBIfam" id="NF009201">
    <property type="entry name" value="PRK12549.1"/>
    <property type="match status" value="1"/>
</dbReference>
<dbReference type="GO" id="GO:0009073">
    <property type="term" value="P:aromatic amino acid family biosynthetic process"/>
    <property type="evidence" value="ECO:0007669"/>
    <property type="project" value="UniProtKB-KW"/>
</dbReference>
<protein>
    <recommendedName>
        <fullName evidence="8">Shikimate dehydrogenase (NADP(+))</fullName>
        <shortName evidence="8">SDH</shortName>
        <ecNumber evidence="8">1.1.1.25</ecNumber>
    </recommendedName>
</protein>
<feature type="binding site" evidence="8">
    <location>
        <position position="232"/>
    </location>
    <ligand>
        <name>shikimate</name>
        <dbReference type="ChEBI" id="CHEBI:36208"/>
    </ligand>
</feature>
<dbReference type="GO" id="GO:0005829">
    <property type="term" value="C:cytosol"/>
    <property type="evidence" value="ECO:0007669"/>
    <property type="project" value="TreeGrafter"/>
</dbReference>
<evidence type="ECO:0000256" key="5">
    <source>
        <dbReference type="ARBA" id="ARBA00051639"/>
    </source>
</evidence>
<comment type="subunit">
    <text evidence="8">Homodimer.</text>
</comment>
<feature type="domain" description="Shikimate dehydrogenase substrate binding N-terminal" evidence="9">
    <location>
        <begin position="12"/>
        <end position="99"/>
    </location>
</feature>
<evidence type="ECO:0000259" key="9">
    <source>
        <dbReference type="Pfam" id="PF08501"/>
    </source>
</evidence>
<dbReference type="GO" id="GO:0004764">
    <property type="term" value="F:shikimate 3-dehydrogenase (NADP+) activity"/>
    <property type="evidence" value="ECO:0007669"/>
    <property type="project" value="UniProtKB-UniRule"/>
</dbReference>
<comment type="caution">
    <text evidence="10">The sequence shown here is derived from an EMBL/GenBank/DDBJ whole genome shotgun (WGS) entry which is preliminary data.</text>
</comment>
<evidence type="ECO:0000256" key="2">
    <source>
        <dbReference type="ARBA" id="ARBA00022605"/>
    </source>
</evidence>
<comment type="pathway">
    <text evidence="1 8">Metabolic intermediate biosynthesis; chorismate biosynthesis; chorismate from D-erythrose 4-phosphate and phosphoenolpyruvate: step 4/7.</text>
</comment>
<dbReference type="HAMAP" id="MF_00222">
    <property type="entry name" value="Shikimate_DH_AroE"/>
    <property type="match status" value="1"/>
</dbReference>
<feature type="active site" description="Proton acceptor" evidence="8">
    <location>
        <position position="76"/>
    </location>
</feature>
<dbReference type="EC" id="1.1.1.25" evidence="8"/>
<feature type="binding site" evidence="8">
    <location>
        <begin position="20"/>
        <end position="22"/>
    </location>
    <ligand>
        <name>shikimate</name>
        <dbReference type="ChEBI" id="CHEBI:36208"/>
    </ligand>
</feature>
<dbReference type="InterPro" id="IPR022893">
    <property type="entry name" value="Shikimate_DH_fam"/>
</dbReference>
<feature type="binding site" evidence="8">
    <location>
        <position position="253"/>
    </location>
    <ligand>
        <name>NADP(+)</name>
        <dbReference type="ChEBI" id="CHEBI:58349"/>
    </ligand>
</feature>
<evidence type="ECO:0000313" key="10">
    <source>
        <dbReference type="EMBL" id="NKE08516.1"/>
    </source>
</evidence>
<dbReference type="AlphaFoldDB" id="A0A846U436"/>
<dbReference type="Pfam" id="PF08501">
    <property type="entry name" value="Shikimate_dh_N"/>
    <property type="match status" value="1"/>
</dbReference>
<evidence type="ECO:0000313" key="11">
    <source>
        <dbReference type="Proteomes" id="UP000521379"/>
    </source>
</evidence>
<comment type="pathway">
    <text evidence="7">Aromatic compound metabolism; 3,4-dihydroxybenzoate biosynthesis; 3-dehydroquinate from D-quinate (NAD(+) route).</text>
</comment>
<dbReference type="InterPro" id="IPR013708">
    <property type="entry name" value="Shikimate_DH-bd_N"/>
</dbReference>
<dbReference type="UniPathway" id="UPA00053">
    <property type="reaction ID" value="UER00087"/>
</dbReference>
<feature type="binding site" evidence="8">
    <location>
        <position position="72"/>
    </location>
    <ligand>
        <name>shikimate</name>
        <dbReference type="ChEBI" id="CHEBI:36208"/>
    </ligand>
</feature>
<dbReference type="Proteomes" id="UP000521379">
    <property type="component" value="Unassembled WGS sequence"/>
</dbReference>
<dbReference type="CDD" id="cd01065">
    <property type="entry name" value="NAD_bind_Shikimate_DH"/>
    <property type="match status" value="1"/>
</dbReference>
<feature type="binding site" evidence="8">
    <location>
        <position position="88"/>
    </location>
    <ligand>
        <name>NADP(+)</name>
        <dbReference type="ChEBI" id="CHEBI:58349"/>
    </ligand>
</feature>
<evidence type="ECO:0000256" key="6">
    <source>
        <dbReference type="ARBA" id="ARBA00052329"/>
    </source>
</evidence>
<dbReference type="InterPro" id="IPR046346">
    <property type="entry name" value="Aminoacid_DH-like_N_sf"/>
</dbReference>
<dbReference type="RefSeq" id="WP_119932155.1">
    <property type="nucleotide sequence ID" value="NZ_JAAVUN010000001.1"/>
</dbReference>
<dbReference type="SUPFAM" id="SSF51735">
    <property type="entry name" value="NAD(P)-binding Rossmann-fold domains"/>
    <property type="match status" value="1"/>
</dbReference>
<keyword evidence="2 8" id="KW-0028">Amino-acid biosynthesis</keyword>
<comment type="catalytic activity">
    <reaction evidence="6">
        <text>shikimate + NAD(+) = 3-dehydroshikimate + NADH + H(+)</text>
        <dbReference type="Rhea" id="RHEA:17741"/>
        <dbReference type="ChEBI" id="CHEBI:15378"/>
        <dbReference type="ChEBI" id="CHEBI:16630"/>
        <dbReference type="ChEBI" id="CHEBI:36208"/>
        <dbReference type="ChEBI" id="CHEBI:57540"/>
        <dbReference type="ChEBI" id="CHEBI:57945"/>
    </reaction>
</comment>
<evidence type="ECO:0000256" key="1">
    <source>
        <dbReference type="ARBA" id="ARBA00004871"/>
    </source>
</evidence>
<evidence type="ECO:0000256" key="4">
    <source>
        <dbReference type="ARBA" id="ARBA00023141"/>
    </source>
</evidence>
<feature type="binding site" evidence="8">
    <location>
        <position position="260"/>
    </location>
    <ligand>
        <name>shikimate</name>
        <dbReference type="ChEBI" id="CHEBI:36208"/>
    </ligand>
</feature>
<keyword evidence="11" id="KW-1185">Reference proteome</keyword>
<dbReference type="EMBL" id="JAAVUN010000001">
    <property type="protein sequence ID" value="NKE08516.1"/>
    <property type="molecule type" value="Genomic_DNA"/>
</dbReference>
<keyword evidence="4 8" id="KW-0057">Aromatic amino acid biosynthesis</keyword>
<reference evidence="10 11" key="1">
    <citation type="submission" date="2020-02" db="EMBL/GenBank/DDBJ databases">
        <authorList>
            <person name="Sun Q."/>
        </authorList>
    </citation>
    <scope>NUCLEOTIDE SEQUENCE [LARGE SCALE GENOMIC DNA]</scope>
    <source>
        <strain evidence="10 11">YIM 13062</strain>
    </source>
</reference>
<name>A0A846U436_9MICC</name>
<dbReference type="GO" id="GO:0019632">
    <property type="term" value="P:shikimate metabolic process"/>
    <property type="evidence" value="ECO:0007669"/>
    <property type="project" value="UniProtKB-ARBA"/>
</dbReference>
<dbReference type="GO" id="GO:0008652">
    <property type="term" value="P:amino acid biosynthetic process"/>
    <property type="evidence" value="ECO:0007669"/>
    <property type="project" value="UniProtKB-KW"/>
</dbReference>
<gene>
    <name evidence="8" type="primary">aroE</name>
    <name evidence="10" type="ORF">GTW58_00855</name>
</gene>
<feature type="binding site" evidence="8">
    <location>
        <position position="230"/>
    </location>
    <ligand>
        <name>NADP(+)</name>
        <dbReference type="ChEBI" id="CHEBI:58349"/>
    </ligand>
</feature>
<dbReference type="GO" id="GO:0030266">
    <property type="term" value="F:quinate 3-dehydrogenase (NAD+) activity"/>
    <property type="evidence" value="ECO:0007669"/>
    <property type="project" value="UniProtKB-EC"/>
</dbReference>
<keyword evidence="3 8" id="KW-0560">Oxidoreductase</keyword>
<feature type="binding site" evidence="8">
    <location>
        <position position="97"/>
    </location>
    <ligand>
        <name>shikimate</name>
        <dbReference type="ChEBI" id="CHEBI:36208"/>
    </ligand>
</feature>
<dbReference type="GO" id="GO:0009423">
    <property type="term" value="P:chorismate biosynthetic process"/>
    <property type="evidence" value="ECO:0007669"/>
    <property type="project" value="UniProtKB-UniRule"/>
</dbReference>
<accession>A0A846U436</accession>